<evidence type="ECO:0000256" key="1">
    <source>
        <dbReference type="ARBA" id="ARBA00004123"/>
    </source>
</evidence>
<evidence type="ECO:0000256" key="9">
    <source>
        <dbReference type="SAM" id="MobiDB-lite"/>
    </source>
</evidence>
<dbReference type="InterPro" id="IPR013087">
    <property type="entry name" value="Znf_C2H2_type"/>
</dbReference>
<dbReference type="PROSITE" id="PS00028">
    <property type="entry name" value="ZINC_FINGER_C2H2_1"/>
    <property type="match status" value="2"/>
</dbReference>
<evidence type="ECO:0000313" key="11">
    <source>
        <dbReference type="Ensembl" id="ENSAPOP00000026424.1"/>
    </source>
</evidence>
<dbReference type="FunFam" id="3.30.160.60:FF:000912">
    <property type="entry name" value="Zinc finger protein 660"/>
    <property type="match status" value="1"/>
</dbReference>
<dbReference type="Pfam" id="PF00096">
    <property type="entry name" value="zf-C2H2"/>
    <property type="match status" value="1"/>
</dbReference>
<feature type="domain" description="C2H2-type" evidence="10">
    <location>
        <begin position="151"/>
        <end position="178"/>
    </location>
</feature>
<dbReference type="GO" id="GO:0005634">
    <property type="term" value="C:nucleus"/>
    <property type="evidence" value="ECO:0007669"/>
    <property type="project" value="UniProtKB-SubCell"/>
</dbReference>
<keyword evidence="12" id="KW-1185">Reference proteome</keyword>
<dbReference type="GeneTree" id="ENSGT01150000286952"/>
<dbReference type="SMART" id="SM00355">
    <property type="entry name" value="ZnF_C2H2"/>
    <property type="match status" value="3"/>
</dbReference>
<dbReference type="Gene3D" id="3.30.160.60">
    <property type="entry name" value="Classic Zinc Finger"/>
    <property type="match status" value="3"/>
</dbReference>
<evidence type="ECO:0000256" key="2">
    <source>
        <dbReference type="ARBA" id="ARBA00022723"/>
    </source>
</evidence>
<keyword evidence="6" id="KW-0238">DNA-binding</keyword>
<evidence type="ECO:0000256" key="8">
    <source>
        <dbReference type="PROSITE-ProRule" id="PRU00042"/>
    </source>
</evidence>
<dbReference type="Proteomes" id="UP000257200">
    <property type="component" value="Unplaced"/>
</dbReference>
<name>A0A3Q1GB69_9TELE</name>
<evidence type="ECO:0000256" key="3">
    <source>
        <dbReference type="ARBA" id="ARBA00022737"/>
    </source>
</evidence>
<accession>A0A3Q1GB69</accession>
<evidence type="ECO:0000259" key="10">
    <source>
        <dbReference type="PROSITE" id="PS50157"/>
    </source>
</evidence>
<comment type="subcellular location">
    <subcellularLocation>
        <location evidence="1">Nucleus</location>
    </subcellularLocation>
</comment>
<keyword evidence="7" id="KW-0539">Nucleus</keyword>
<dbReference type="PROSITE" id="PS50157">
    <property type="entry name" value="ZINC_FINGER_C2H2_2"/>
    <property type="match status" value="2"/>
</dbReference>
<dbReference type="STRING" id="80966.ENSAPOP00000026424"/>
<keyword evidence="4 8" id="KW-0863">Zinc-finger</keyword>
<reference evidence="11" key="1">
    <citation type="submission" date="2025-08" db="UniProtKB">
        <authorList>
            <consortium name="Ensembl"/>
        </authorList>
    </citation>
    <scope>IDENTIFICATION</scope>
</reference>
<dbReference type="GO" id="GO:0000981">
    <property type="term" value="F:DNA-binding transcription factor activity, RNA polymerase II-specific"/>
    <property type="evidence" value="ECO:0007669"/>
    <property type="project" value="TreeGrafter"/>
</dbReference>
<keyword evidence="5" id="KW-0862">Zinc</keyword>
<feature type="domain" description="C2H2-type" evidence="10">
    <location>
        <begin position="123"/>
        <end position="150"/>
    </location>
</feature>
<dbReference type="GO" id="GO:0008270">
    <property type="term" value="F:zinc ion binding"/>
    <property type="evidence" value="ECO:0007669"/>
    <property type="project" value="UniProtKB-KW"/>
</dbReference>
<evidence type="ECO:0000256" key="6">
    <source>
        <dbReference type="ARBA" id="ARBA00023125"/>
    </source>
</evidence>
<dbReference type="InterPro" id="IPR036236">
    <property type="entry name" value="Znf_C2H2_sf"/>
</dbReference>
<keyword evidence="3" id="KW-0677">Repeat</keyword>
<evidence type="ECO:0000256" key="4">
    <source>
        <dbReference type="ARBA" id="ARBA00022771"/>
    </source>
</evidence>
<keyword evidence="2" id="KW-0479">Metal-binding</keyword>
<dbReference type="SUPFAM" id="SSF57667">
    <property type="entry name" value="beta-beta-alpha zinc fingers"/>
    <property type="match status" value="1"/>
</dbReference>
<proteinExistence type="predicted"/>
<sequence length="224" mass="25830">MKDEEEELCISLDSDNSEPLQVEEEQRELCSSQQGGQLGTFMRIFTHEENNHSDPKPINGQLLFCNSHLAESPDQEGSKHPTSGSTHNLVLKTHDRNSSHSNNVDNSFISQIHCDADTSKKTERCDVCGKAFIVKYLLKAHYRSHTGEKPFSCETCGESFTCRDHMTDHMRTHTGEKLYLCKICGKRFYDLVRSCNVCNTWKHRCEVIFLKKHFRIHTDERLYS</sequence>
<evidence type="ECO:0000256" key="7">
    <source>
        <dbReference type="ARBA" id="ARBA00023242"/>
    </source>
</evidence>
<evidence type="ECO:0000313" key="12">
    <source>
        <dbReference type="Proteomes" id="UP000257200"/>
    </source>
</evidence>
<dbReference type="InParanoid" id="A0A3Q1GB69"/>
<dbReference type="Pfam" id="PF13894">
    <property type="entry name" value="zf-C2H2_4"/>
    <property type="match status" value="1"/>
</dbReference>
<dbReference type="AlphaFoldDB" id="A0A3Q1GB69"/>
<dbReference type="FunFam" id="3.30.160.60:FF:001009">
    <property type="entry name" value="Zinc finger protein 26"/>
    <property type="match status" value="1"/>
</dbReference>
<evidence type="ECO:0000256" key="5">
    <source>
        <dbReference type="ARBA" id="ARBA00022833"/>
    </source>
</evidence>
<dbReference type="GO" id="GO:0000978">
    <property type="term" value="F:RNA polymerase II cis-regulatory region sequence-specific DNA binding"/>
    <property type="evidence" value="ECO:0007669"/>
    <property type="project" value="TreeGrafter"/>
</dbReference>
<protein>
    <recommendedName>
        <fullName evidence="10">C2H2-type domain-containing protein</fullName>
    </recommendedName>
</protein>
<dbReference type="PANTHER" id="PTHR23235">
    <property type="entry name" value="KRUEPPEL-LIKE TRANSCRIPTION FACTOR"/>
    <property type="match status" value="1"/>
</dbReference>
<organism evidence="11 12">
    <name type="scientific">Acanthochromis polyacanthus</name>
    <name type="common">spiny chromis</name>
    <dbReference type="NCBI Taxonomy" id="80966"/>
    <lineage>
        <taxon>Eukaryota</taxon>
        <taxon>Metazoa</taxon>
        <taxon>Chordata</taxon>
        <taxon>Craniata</taxon>
        <taxon>Vertebrata</taxon>
        <taxon>Euteleostomi</taxon>
        <taxon>Actinopterygii</taxon>
        <taxon>Neopterygii</taxon>
        <taxon>Teleostei</taxon>
        <taxon>Neoteleostei</taxon>
        <taxon>Acanthomorphata</taxon>
        <taxon>Ovalentaria</taxon>
        <taxon>Pomacentridae</taxon>
        <taxon>Acanthochromis</taxon>
    </lineage>
</organism>
<feature type="region of interest" description="Disordered" evidence="9">
    <location>
        <begin position="1"/>
        <end position="24"/>
    </location>
</feature>
<dbReference type="Ensembl" id="ENSAPOT00000003764.1">
    <property type="protein sequence ID" value="ENSAPOP00000026424.1"/>
    <property type="gene ID" value="ENSAPOG00000010215.1"/>
</dbReference>
<dbReference type="PANTHER" id="PTHR23235:SF176">
    <property type="entry name" value="C2H2-TYPE DOMAIN-CONTAINING PROTEIN"/>
    <property type="match status" value="1"/>
</dbReference>
<reference evidence="11" key="2">
    <citation type="submission" date="2025-09" db="UniProtKB">
        <authorList>
            <consortium name="Ensembl"/>
        </authorList>
    </citation>
    <scope>IDENTIFICATION</scope>
</reference>